<dbReference type="SUPFAM" id="SSF74650">
    <property type="entry name" value="Galactose mutarotase-like"/>
    <property type="match status" value="1"/>
</dbReference>
<dbReference type="Proteomes" id="UP000772591">
    <property type="component" value="Unassembled WGS sequence"/>
</dbReference>
<dbReference type="Pfam" id="PF01263">
    <property type="entry name" value="Aldose_epim"/>
    <property type="match status" value="1"/>
</dbReference>
<name>A0ABS3ANX4_9PSED</name>
<dbReference type="RefSeq" id="WP_205893700.1">
    <property type="nucleotide sequence ID" value="NZ_JADEVO010000036.1"/>
</dbReference>
<organism evidence="1 2">
    <name type="scientific">Pseudomonas gregormendelii</name>
    <dbReference type="NCBI Taxonomy" id="1628277"/>
    <lineage>
        <taxon>Bacteria</taxon>
        <taxon>Pseudomonadati</taxon>
        <taxon>Pseudomonadota</taxon>
        <taxon>Gammaproteobacteria</taxon>
        <taxon>Pseudomonadales</taxon>
        <taxon>Pseudomonadaceae</taxon>
        <taxon>Pseudomonas</taxon>
    </lineage>
</organism>
<comment type="caution">
    <text evidence="1">The sequence shown here is derived from an EMBL/GenBank/DDBJ whole genome shotgun (WGS) entry which is preliminary data.</text>
</comment>
<reference evidence="1 2" key="1">
    <citation type="journal article" date="2021" name="Int. J. Syst. Evol. Microbiol.">
        <title>Pseudomonas piscium sp. nov., Pseudomonas pisciculturae sp. nov., Pseudomonas mucoides sp. nov. and Pseudomonas neuropathica sp. nov. isolated from rainbow trout.</title>
        <authorList>
            <person name="Duman M."/>
            <person name="Mulet M."/>
            <person name="Altun S."/>
            <person name="Saticioglu I.B."/>
            <person name="Gomila M."/>
            <person name="Lalucat J."/>
            <person name="Garcia-Valdes E."/>
        </authorList>
    </citation>
    <scope>NUCLEOTIDE SEQUENCE [LARGE SCALE GENOMIC DNA]</scope>
    <source>
        <strain evidence="1 2">LMG 28632</strain>
    </source>
</reference>
<proteinExistence type="predicted"/>
<sequence length="299" mass="33250">MNILGLHSGDLQLDVLPQLGGSLAGLRHRDFALLRPWDCTPNVRRSACYPLVPYSNRIAEGRFQCGGHEYQLPRNFGEHAHPLHGVGWQREWQVVDCTSHECHLRLSHDPAGEGGEDWPFAFEVDQYVRLDEQGVSLSMTLRNASQQPMPAGLGWHPYFPRHQGVELSFAASAVWLNGSDSLPQERLPVPPPWDFARRRALDNVGLDNCFEGWHRQALVYWPHAGVGVEITAQEGLDHLVVFTPPAPQDFIAVEPVSHLNNAINLPAPQAHGIVLLGPGQDMTRTLRMSIRFDGSGAIV</sequence>
<accession>A0ABS3ANX4</accession>
<gene>
    <name evidence="1" type="ORF">IMW75_21490</name>
</gene>
<dbReference type="CDD" id="cd09021">
    <property type="entry name" value="Aldose_epim_Ec_YphB"/>
    <property type="match status" value="1"/>
</dbReference>
<evidence type="ECO:0000313" key="1">
    <source>
        <dbReference type="EMBL" id="MBN3967839.1"/>
    </source>
</evidence>
<dbReference type="InterPro" id="IPR011013">
    <property type="entry name" value="Gal_mutarotase_sf_dom"/>
</dbReference>
<dbReference type="InterPro" id="IPR014718">
    <property type="entry name" value="GH-type_carb-bd"/>
</dbReference>
<dbReference type="Gene3D" id="2.70.98.10">
    <property type="match status" value="1"/>
</dbReference>
<keyword evidence="2" id="KW-1185">Reference proteome</keyword>
<protein>
    <submittedName>
        <fullName evidence="1">Aldose 1-epimerase</fullName>
    </submittedName>
</protein>
<evidence type="ECO:0000313" key="2">
    <source>
        <dbReference type="Proteomes" id="UP000772591"/>
    </source>
</evidence>
<dbReference type="EMBL" id="JADEVO010000036">
    <property type="protein sequence ID" value="MBN3967839.1"/>
    <property type="molecule type" value="Genomic_DNA"/>
</dbReference>
<dbReference type="InterPro" id="IPR008183">
    <property type="entry name" value="Aldose_1/G6P_1-epimerase"/>
</dbReference>